<keyword evidence="3" id="KW-0472">Membrane</keyword>
<reference evidence="5" key="2">
    <citation type="journal article" date="2015" name="Gigascience">
        <title>Reconstructing a comprehensive transcriptome assembly of a white-pupal translocated strain of the pest fruit fly Bactrocera cucurbitae.</title>
        <authorList>
            <person name="Sim S.B."/>
            <person name="Calla B."/>
            <person name="Hall B."/>
            <person name="DeRego T."/>
            <person name="Geib S.M."/>
        </authorList>
    </citation>
    <scope>NUCLEOTIDE SEQUENCE</scope>
</reference>
<feature type="transmembrane region" description="Helical" evidence="3">
    <location>
        <begin position="12"/>
        <end position="30"/>
    </location>
</feature>
<keyword evidence="1" id="KW-1015">Disulfide bond</keyword>
<evidence type="ECO:0000313" key="5">
    <source>
        <dbReference type="EMBL" id="JAD04365.1"/>
    </source>
</evidence>
<dbReference type="InterPro" id="IPR018114">
    <property type="entry name" value="TRYPSIN_HIS"/>
</dbReference>
<dbReference type="PANTHER" id="PTHR24260">
    <property type="match status" value="1"/>
</dbReference>
<dbReference type="InterPro" id="IPR033116">
    <property type="entry name" value="TRYPSIN_SER"/>
</dbReference>
<evidence type="ECO:0000256" key="1">
    <source>
        <dbReference type="ARBA" id="ARBA00023157"/>
    </source>
</evidence>
<dbReference type="OrthoDB" id="10004439at2759"/>
<dbReference type="AlphaFoldDB" id="A0A0A1X0T9"/>
<keyword evidence="2 5" id="KW-0645">Protease</keyword>
<keyword evidence="3" id="KW-0812">Transmembrane</keyword>
<evidence type="ECO:0000256" key="3">
    <source>
        <dbReference type="SAM" id="Phobius"/>
    </source>
</evidence>
<dbReference type="InterPro" id="IPR001254">
    <property type="entry name" value="Trypsin_dom"/>
</dbReference>
<evidence type="ECO:0000256" key="2">
    <source>
        <dbReference type="RuleBase" id="RU363034"/>
    </source>
</evidence>
<organism evidence="5">
    <name type="scientific">Zeugodacus cucurbitae</name>
    <name type="common">Melon fruit fly</name>
    <name type="synonym">Bactrocera cucurbitae</name>
    <dbReference type="NCBI Taxonomy" id="28588"/>
    <lineage>
        <taxon>Eukaryota</taxon>
        <taxon>Metazoa</taxon>
        <taxon>Ecdysozoa</taxon>
        <taxon>Arthropoda</taxon>
        <taxon>Hexapoda</taxon>
        <taxon>Insecta</taxon>
        <taxon>Pterygota</taxon>
        <taxon>Neoptera</taxon>
        <taxon>Endopterygota</taxon>
        <taxon>Diptera</taxon>
        <taxon>Brachycera</taxon>
        <taxon>Muscomorpha</taxon>
        <taxon>Tephritoidea</taxon>
        <taxon>Tephritidae</taxon>
        <taxon>Zeugodacus</taxon>
        <taxon>Zeugodacus</taxon>
    </lineage>
</organism>
<keyword evidence="2" id="KW-0720">Serine protease</keyword>
<dbReference type="Gene3D" id="2.40.10.10">
    <property type="entry name" value="Trypsin-like serine proteases"/>
    <property type="match status" value="1"/>
</dbReference>
<accession>A0A0A1X0T9</accession>
<dbReference type="InterPro" id="IPR051333">
    <property type="entry name" value="CLIP_Serine_Protease"/>
</dbReference>
<dbReference type="Pfam" id="PF00089">
    <property type="entry name" value="Trypsin"/>
    <property type="match status" value="1"/>
</dbReference>
<dbReference type="CDD" id="cd00190">
    <property type="entry name" value="Tryp_SPc"/>
    <property type="match status" value="1"/>
</dbReference>
<dbReference type="SUPFAM" id="SSF50494">
    <property type="entry name" value="Trypsin-like serine proteases"/>
    <property type="match status" value="1"/>
</dbReference>
<keyword evidence="3" id="KW-1133">Transmembrane helix</keyword>
<dbReference type="InterPro" id="IPR009003">
    <property type="entry name" value="Peptidase_S1_PA"/>
</dbReference>
<dbReference type="GO" id="GO:0004252">
    <property type="term" value="F:serine-type endopeptidase activity"/>
    <property type="evidence" value="ECO:0007669"/>
    <property type="project" value="InterPro"/>
</dbReference>
<dbReference type="PRINTS" id="PR00722">
    <property type="entry name" value="CHYMOTRYPSIN"/>
</dbReference>
<gene>
    <name evidence="5" type="primary">snk_18</name>
    <name evidence="5" type="ORF">g.18488</name>
</gene>
<proteinExistence type="predicted"/>
<dbReference type="GeneID" id="105211135"/>
<reference evidence="5" key="1">
    <citation type="submission" date="2014-11" db="EMBL/GenBank/DDBJ databases">
        <authorList>
            <person name="Geib S."/>
        </authorList>
    </citation>
    <scope>NUCLEOTIDE SEQUENCE</scope>
</reference>
<name>A0A0A1X0T9_ZEUCU</name>
<feature type="domain" description="Peptidase S1" evidence="4">
    <location>
        <begin position="108"/>
        <end position="355"/>
    </location>
</feature>
<dbReference type="PROSITE" id="PS00135">
    <property type="entry name" value="TRYPSIN_SER"/>
    <property type="match status" value="1"/>
</dbReference>
<dbReference type="GO" id="GO:0006508">
    <property type="term" value="P:proteolysis"/>
    <property type="evidence" value="ECO:0007669"/>
    <property type="project" value="UniProtKB-KW"/>
</dbReference>
<dbReference type="PROSITE" id="PS00134">
    <property type="entry name" value="TRYPSIN_HIS"/>
    <property type="match status" value="1"/>
</dbReference>
<keyword evidence="2" id="KW-0378">Hydrolase</keyword>
<dbReference type="EMBL" id="GBXI01009927">
    <property type="protein sequence ID" value="JAD04365.1"/>
    <property type="molecule type" value="Transcribed_RNA"/>
</dbReference>
<dbReference type="PANTHER" id="PTHR24260:SF135">
    <property type="entry name" value="CLIP DOMAIN-CONTAINING SERINE PROTEASE-RELATED"/>
    <property type="match status" value="1"/>
</dbReference>
<protein>
    <submittedName>
        <fullName evidence="5">Serine protease snake</fullName>
    </submittedName>
</protein>
<dbReference type="PROSITE" id="PS50240">
    <property type="entry name" value="TRYPSIN_DOM"/>
    <property type="match status" value="1"/>
</dbReference>
<dbReference type="InterPro" id="IPR001314">
    <property type="entry name" value="Peptidase_S1A"/>
</dbReference>
<sequence length="360" mass="40867">MMWSERIDKVELLYFTVLVVFGINVFYIQTSEACYPYQYCLTPRNYSGIFVEDNVYESMPEEKKSLCDGFCHHNCTLRLRCCAFNATINSKRISEQVCEFNHLIRHFIIFGELAKDNEFPFMAALGWRVKNETSGNTTIVYKCGGTIYDRGYVITAAHCLYHSSELPVVVRPGGFALNDTAAWDLEIEEVIEHPKYEYPNVYNDIAIIRLRKVFHGNPFHDEPACLWSDRSSKHNVTAIGYGDTKFAGVSSPLLLKTKLTTVENNECQLHYEPDSDVLSDGIIWTQICAKDHEKLRDTCQGDSGGPLIKLKNVEDLKTMSYIVGITSFGIGCGTGTPGIYTRIAAYIDWIEDVTYRTVPK</sequence>
<dbReference type="InterPro" id="IPR043504">
    <property type="entry name" value="Peptidase_S1_PA_chymotrypsin"/>
</dbReference>
<dbReference type="SMART" id="SM00020">
    <property type="entry name" value="Tryp_SPc"/>
    <property type="match status" value="1"/>
</dbReference>
<evidence type="ECO:0000259" key="4">
    <source>
        <dbReference type="PROSITE" id="PS50240"/>
    </source>
</evidence>